<reference evidence="2" key="2">
    <citation type="submission" date="2023-06" db="EMBL/GenBank/DDBJ databases">
        <authorList>
            <person name="Swenson N.G."/>
            <person name="Wegrzyn J.L."/>
            <person name="Mcevoy S.L."/>
        </authorList>
    </citation>
    <scope>NUCLEOTIDE SEQUENCE</scope>
    <source>
        <strain evidence="2">NS2018</strain>
        <tissue evidence="2">Leaf</tissue>
    </source>
</reference>
<protein>
    <submittedName>
        <fullName evidence="2">Uncharacterized protein</fullName>
    </submittedName>
</protein>
<evidence type="ECO:0000313" key="3">
    <source>
        <dbReference type="Proteomes" id="UP001168877"/>
    </source>
</evidence>
<feature type="region of interest" description="Disordered" evidence="1">
    <location>
        <begin position="1"/>
        <end position="36"/>
    </location>
</feature>
<dbReference type="Proteomes" id="UP001168877">
    <property type="component" value="Unassembled WGS sequence"/>
</dbReference>
<accession>A0AA39SWF7</accession>
<keyword evidence="3" id="KW-1185">Reference proteome</keyword>
<reference evidence="2" key="1">
    <citation type="journal article" date="2022" name="Plant J.">
        <title>Strategies of tolerance reflected in two North American maple genomes.</title>
        <authorList>
            <person name="McEvoy S.L."/>
            <person name="Sezen U.U."/>
            <person name="Trouern-Trend A."/>
            <person name="McMahon S.M."/>
            <person name="Schaberg P.G."/>
            <person name="Yang J."/>
            <person name="Wegrzyn J.L."/>
            <person name="Swenson N.G."/>
        </authorList>
    </citation>
    <scope>NUCLEOTIDE SEQUENCE</scope>
    <source>
        <strain evidence="2">NS2018</strain>
    </source>
</reference>
<proteinExistence type="predicted"/>
<evidence type="ECO:0000313" key="2">
    <source>
        <dbReference type="EMBL" id="KAK0597362.1"/>
    </source>
</evidence>
<sequence length="240" mass="25963">MEGDVNRKEGAKVSKDGQSAGATNSDPGSSESNQDTYDPWLQVSYRRNGRNIVGSHLGGKKLWSMAGMGKIGSDSRHGNGLHSHGTEISRKVMEISNREVSRKKQVHFTANKYRGALVTSKNHLIRPFKENLAGEQEWTIRKGNIKSKQVSAEIEKDLEDSNVLKILHKDMLDSVVNITNSLSPGIDGCNSILGEGKIISDVVSNGLGGTPSPLMVDVASAKDLDVVASNMHEAMKVALE</sequence>
<feature type="compositionally biased region" description="Basic and acidic residues" evidence="1">
    <location>
        <begin position="1"/>
        <end position="15"/>
    </location>
</feature>
<feature type="compositionally biased region" description="Polar residues" evidence="1">
    <location>
        <begin position="16"/>
        <end position="36"/>
    </location>
</feature>
<gene>
    <name evidence="2" type="ORF">LWI29_024539</name>
</gene>
<dbReference type="AlphaFoldDB" id="A0AA39SWF7"/>
<name>A0AA39SWF7_ACESA</name>
<organism evidence="2 3">
    <name type="scientific">Acer saccharum</name>
    <name type="common">Sugar maple</name>
    <dbReference type="NCBI Taxonomy" id="4024"/>
    <lineage>
        <taxon>Eukaryota</taxon>
        <taxon>Viridiplantae</taxon>
        <taxon>Streptophyta</taxon>
        <taxon>Embryophyta</taxon>
        <taxon>Tracheophyta</taxon>
        <taxon>Spermatophyta</taxon>
        <taxon>Magnoliopsida</taxon>
        <taxon>eudicotyledons</taxon>
        <taxon>Gunneridae</taxon>
        <taxon>Pentapetalae</taxon>
        <taxon>rosids</taxon>
        <taxon>malvids</taxon>
        <taxon>Sapindales</taxon>
        <taxon>Sapindaceae</taxon>
        <taxon>Hippocastanoideae</taxon>
        <taxon>Acereae</taxon>
        <taxon>Acer</taxon>
    </lineage>
</organism>
<comment type="caution">
    <text evidence="2">The sequence shown here is derived from an EMBL/GenBank/DDBJ whole genome shotgun (WGS) entry which is preliminary data.</text>
</comment>
<evidence type="ECO:0000256" key="1">
    <source>
        <dbReference type="SAM" id="MobiDB-lite"/>
    </source>
</evidence>
<dbReference type="EMBL" id="JAUESC010000004">
    <property type="protein sequence ID" value="KAK0597362.1"/>
    <property type="molecule type" value="Genomic_DNA"/>
</dbReference>